<dbReference type="Gene3D" id="1.10.3730.20">
    <property type="match status" value="2"/>
</dbReference>
<feature type="transmembrane region" description="Helical" evidence="2">
    <location>
        <begin position="236"/>
        <end position="256"/>
    </location>
</feature>
<dbReference type="SUPFAM" id="SSF103481">
    <property type="entry name" value="Multidrug resistance efflux transporter EmrE"/>
    <property type="match status" value="2"/>
</dbReference>
<evidence type="ECO:0000313" key="4">
    <source>
        <dbReference type="EMBL" id="TDL81495.1"/>
    </source>
</evidence>
<evidence type="ECO:0000259" key="3">
    <source>
        <dbReference type="Pfam" id="PF00892"/>
    </source>
</evidence>
<dbReference type="InterPro" id="IPR000620">
    <property type="entry name" value="EamA_dom"/>
</dbReference>
<sequence length="332" mass="35710">MRPSVTGPLFALASFGVFASHDAVVKLLGGTYSPFQLIFFSVLFGLPLAMFMLLRDSHPGTLRPVHPWWSALRTFTVMTTGVAGFYAFSTLPLAQVYALLFASPLFVTMLSIPILGETVGRHRWAAVLVGLVGVFVVLRPWSADQVLSLGHAAALIAAAGSALSAVIMRRVARAERGVVLMLIPMLANFIVMGALMPWVYKPMPVADLGWMAVIAGFGFIAGLLMIAAYRRADAAIVAPMHYSQIIWAAIFGAAFFDETPDVMTWIGAAIIIASGIYVVVRESTGASDNAPVLRTRPRPETGTSPRVVAALRRRAEPPPPGHEALARRRASE</sequence>
<dbReference type="EMBL" id="SNAA01000004">
    <property type="protein sequence ID" value="TDL81495.1"/>
    <property type="molecule type" value="Genomic_DNA"/>
</dbReference>
<dbReference type="Pfam" id="PF00892">
    <property type="entry name" value="EamA"/>
    <property type="match status" value="2"/>
</dbReference>
<evidence type="ECO:0000256" key="1">
    <source>
        <dbReference type="SAM" id="MobiDB-lite"/>
    </source>
</evidence>
<keyword evidence="5" id="KW-1185">Reference proteome</keyword>
<feature type="transmembrane region" description="Helical" evidence="2">
    <location>
        <begin position="94"/>
        <end position="112"/>
    </location>
</feature>
<evidence type="ECO:0000256" key="2">
    <source>
        <dbReference type="SAM" id="Phobius"/>
    </source>
</evidence>
<comment type="caution">
    <text evidence="4">The sequence shown here is derived from an EMBL/GenBank/DDBJ whole genome shotgun (WGS) entry which is preliminary data.</text>
</comment>
<feature type="transmembrane region" description="Helical" evidence="2">
    <location>
        <begin position="124"/>
        <end position="142"/>
    </location>
</feature>
<protein>
    <submittedName>
        <fullName evidence="4">DMT family transporter</fullName>
    </submittedName>
</protein>
<feature type="region of interest" description="Disordered" evidence="1">
    <location>
        <begin position="289"/>
        <end position="332"/>
    </location>
</feature>
<dbReference type="InterPro" id="IPR037185">
    <property type="entry name" value="EmrE-like"/>
</dbReference>
<dbReference type="OrthoDB" id="7818056at2"/>
<dbReference type="Proteomes" id="UP000295701">
    <property type="component" value="Unassembled WGS sequence"/>
</dbReference>
<proteinExistence type="predicted"/>
<accession>A0A4R6AED9</accession>
<keyword evidence="2" id="KW-0812">Transmembrane</keyword>
<dbReference type="AlphaFoldDB" id="A0A4R6AED9"/>
<dbReference type="PANTHER" id="PTHR22911:SF135">
    <property type="entry name" value="BLR4310 PROTEIN"/>
    <property type="match status" value="1"/>
</dbReference>
<feature type="transmembrane region" description="Helical" evidence="2">
    <location>
        <begin position="66"/>
        <end position="88"/>
    </location>
</feature>
<name>A0A4R6AED9_9RHOB</name>
<feature type="transmembrane region" description="Helical" evidence="2">
    <location>
        <begin position="178"/>
        <end position="196"/>
    </location>
</feature>
<keyword evidence="2" id="KW-0472">Membrane</keyword>
<gene>
    <name evidence="4" type="ORF">E2L08_05080</name>
</gene>
<feature type="transmembrane region" description="Helical" evidence="2">
    <location>
        <begin position="35"/>
        <end position="54"/>
    </location>
</feature>
<feature type="domain" description="EamA" evidence="3">
    <location>
        <begin position="149"/>
        <end position="278"/>
    </location>
</feature>
<dbReference type="GO" id="GO:0016020">
    <property type="term" value="C:membrane"/>
    <property type="evidence" value="ECO:0007669"/>
    <property type="project" value="InterPro"/>
</dbReference>
<feature type="domain" description="EamA" evidence="3">
    <location>
        <begin position="7"/>
        <end position="138"/>
    </location>
</feature>
<evidence type="ECO:0000313" key="5">
    <source>
        <dbReference type="Proteomes" id="UP000295701"/>
    </source>
</evidence>
<dbReference type="PANTHER" id="PTHR22911">
    <property type="entry name" value="ACYL-MALONYL CONDENSING ENZYME-RELATED"/>
    <property type="match status" value="1"/>
</dbReference>
<feature type="transmembrane region" description="Helical" evidence="2">
    <location>
        <begin position="148"/>
        <end position="166"/>
    </location>
</feature>
<feature type="transmembrane region" description="Helical" evidence="2">
    <location>
        <begin position="208"/>
        <end position="229"/>
    </location>
</feature>
<keyword evidence="2" id="KW-1133">Transmembrane helix</keyword>
<organism evidence="4 5">
    <name type="scientific">Palleronia sediminis</name>
    <dbReference type="NCBI Taxonomy" id="2547833"/>
    <lineage>
        <taxon>Bacteria</taxon>
        <taxon>Pseudomonadati</taxon>
        <taxon>Pseudomonadota</taxon>
        <taxon>Alphaproteobacteria</taxon>
        <taxon>Rhodobacterales</taxon>
        <taxon>Roseobacteraceae</taxon>
        <taxon>Palleronia</taxon>
    </lineage>
</organism>
<feature type="transmembrane region" description="Helical" evidence="2">
    <location>
        <begin position="262"/>
        <end position="280"/>
    </location>
</feature>
<reference evidence="4 5" key="1">
    <citation type="submission" date="2019-03" db="EMBL/GenBank/DDBJ databases">
        <title>Primorskyibacter sp. SS33 isolated from sediments.</title>
        <authorList>
            <person name="Xunke S."/>
        </authorList>
    </citation>
    <scope>NUCLEOTIDE SEQUENCE [LARGE SCALE GENOMIC DNA]</scope>
    <source>
        <strain evidence="4 5">SS33</strain>
    </source>
</reference>
<dbReference type="RefSeq" id="WP_133395983.1">
    <property type="nucleotide sequence ID" value="NZ_SNAA01000004.1"/>
</dbReference>